<feature type="domain" description="ABC transmembrane type-1" evidence="6">
    <location>
        <begin position="87"/>
        <end position="308"/>
    </location>
</feature>
<evidence type="ECO:0000313" key="8">
    <source>
        <dbReference type="Proteomes" id="UP000092971"/>
    </source>
</evidence>
<protein>
    <submittedName>
        <fullName evidence="7">Protein lplB</fullName>
    </submittedName>
</protein>
<dbReference type="GO" id="GO:0055085">
    <property type="term" value="P:transmembrane transport"/>
    <property type="evidence" value="ECO:0007669"/>
    <property type="project" value="InterPro"/>
</dbReference>
<keyword evidence="5" id="KW-0813">Transport</keyword>
<dbReference type="Pfam" id="PF00528">
    <property type="entry name" value="BPD_transp_1"/>
    <property type="match status" value="1"/>
</dbReference>
<comment type="subcellular location">
    <subcellularLocation>
        <location evidence="5">Cell membrane</location>
        <topology evidence="5">Multi-pass membrane protein</topology>
    </subcellularLocation>
    <subcellularLocation>
        <location evidence="1">Membrane</location>
        <topology evidence="1">Multi-pass membrane protein</topology>
    </subcellularLocation>
</comment>
<dbReference type="PANTHER" id="PTHR43496">
    <property type="entry name" value="PROTEIN LPLB"/>
    <property type="match status" value="1"/>
</dbReference>
<dbReference type="InterPro" id="IPR000515">
    <property type="entry name" value="MetI-like"/>
</dbReference>
<feature type="transmembrane region" description="Helical" evidence="5">
    <location>
        <begin position="197"/>
        <end position="216"/>
    </location>
</feature>
<gene>
    <name evidence="7" type="ORF">CSTERTH_04200</name>
</gene>
<dbReference type="PROSITE" id="PS50928">
    <property type="entry name" value="ABC_TM1"/>
    <property type="match status" value="1"/>
</dbReference>
<name>A0A1B1YC00_THEST</name>
<evidence type="ECO:0000313" key="7">
    <source>
        <dbReference type="EMBL" id="ANW98293.1"/>
    </source>
</evidence>
<feature type="transmembrane region" description="Helical" evidence="5">
    <location>
        <begin position="91"/>
        <end position="112"/>
    </location>
</feature>
<dbReference type="EMBL" id="CP014672">
    <property type="protein sequence ID" value="ANW98293.1"/>
    <property type="molecule type" value="Genomic_DNA"/>
</dbReference>
<evidence type="ECO:0000259" key="6">
    <source>
        <dbReference type="PROSITE" id="PS50928"/>
    </source>
</evidence>
<feature type="transmembrane region" description="Helical" evidence="5">
    <location>
        <begin position="28"/>
        <end position="54"/>
    </location>
</feature>
<organism evidence="7 8">
    <name type="scientific">Thermoclostridium stercorarium subsp. thermolacticum DSM 2910</name>
    <dbReference type="NCBI Taxonomy" id="1121336"/>
    <lineage>
        <taxon>Bacteria</taxon>
        <taxon>Bacillati</taxon>
        <taxon>Bacillota</taxon>
        <taxon>Clostridia</taxon>
        <taxon>Eubacteriales</taxon>
        <taxon>Oscillospiraceae</taxon>
        <taxon>Thermoclostridium</taxon>
    </lineage>
</organism>
<comment type="similarity">
    <text evidence="5">Belongs to the binding-protein-dependent transport system permease family.</text>
</comment>
<keyword evidence="4 5" id="KW-0472">Membrane</keyword>
<dbReference type="PANTHER" id="PTHR43496:SF1">
    <property type="entry name" value="POLYGALACTURONAN_RHAMNOGALACTURONAN TRANSPORT SYSTEM PERMEASE PROTEIN YTEP"/>
    <property type="match status" value="1"/>
</dbReference>
<dbReference type="SUPFAM" id="SSF161098">
    <property type="entry name" value="MetI-like"/>
    <property type="match status" value="1"/>
</dbReference>
<dbReference type="InterPro" id="IPR035906">
    <property type="entry name" value="MetI-like_sf"/>
</dbReference>
<feature type="transmembrane region" description="Helical" evidence="5">
    <location>
        <begin position="228"/>
        <end position="249"/>
    </location>
</feature>
<dbReference type="Proteomes" id="UP000092971">
    <property type="component" value="Chromosome"/>
</dbReference>
<evidence type="ECO:0000256" key="4">
    <source>
        <dbReference type="ARBA" id="ARBA00023136"/>
    </source>
</evidence>
<sequence>MIRGITMATSKTVSKKEFWKLARKQKSLILISIPFFIYFFIFNYLPLWGLTLAFQNYKPYHKFWEQEWVGLLHFKNLFTDPDFYRVMRNTIGMSLINLALGFITAIIFALLLNELTGNLYHFKRVVQTISYMPHFLSWIIVCGLVSNILSMDDGILNEILLRSGLIKEKIHFLGKPEYFWWIVGFTNVWKSMGWNSIIYLAAITSIDPCLYEAAAIDGYGRFGRMWHVTLPGIKSTIIVLLIMNAGWILNAGFEMQYILGSNGLVLDVSETIDIFVLKRGFGRSGGFSFGTAAGMFKTVVSTIILLLCNKIAALLDEERLV</sequence>
<keyword evidence="3 5" id="KW-1133">Transmembrane helix</keyword>
<evidence type="ECO:0000256" key="3">
    <source>
        <dbReference type="ARBA" id="ARBA00022989"/>
    </source>
</evidence>
<evidence type="ECO:0000256" key="2">
    <source>
        <dbReference type="ARBA" id="ARBA00022692"/>
    </source>
</evidence>
<evidence type="ECO:0000256" key="5">
    <source>
        <dbReference type="RuleBase" id="RU363032"/>
    </source>
</evidence>
<dbReference type="Gene3D" id="1.10.3720.10">
    <property type="entry name" value="MetI-like"/>
    <property type="match status" value="1"/>
</dbReference>
<evidence type="ECO:0000256" key="1">
    <source>
        <dbReference type="ARBA" id="ARBA00004141"/>
    </source>
</evidence>
<accession>A0A1B1YC00</accession>
<dbReference type="CDD" id="cd06261">
    <property type="entry name" value="TM_PBP2"/>
    <property type="match status" value="1"/>
</dbReference>
<proteinExistence type="inferred from homology"/>
<reference evidence="7 8" key="1">
    <citation type="submission" date="2016-02" db="EMBL/GenBank/DDBJ databases">
        <title>Comparison of Clostridium stercorarium subspecies using comparative genomics and transcriptomics.</title>
        <authorList>
            <person name="Schellenberg J."/>
            <person name="Thallinger G."/>
            <person name="Levin D.B."/>
            <person name="Zhang X."/>
            <person name="Alvare G."/>
            <person name="Fristensky B."/>
            <person name="Sparling R."/>
        </authorList>
    </citation>
    <scope>NUCLEOTIDE SEQUENCE [LARGE SCALE GENOMIC DNA]</scope>
    <source>
        <strain evidence="7 8">DSM 2910</strain>
    </source>
</reference>
<dbReference type="GO" id="GO:0005886">
    <property type="term" value="C:plasma membrane"/>
    <property type="evidence" value="ECO:0007669"/>
    <property type="project" value="UniProtKB-SubCell"/>
</dbReference>
<dbReference type="AlphaFoldDB" id="A0A1B1YC00"/>
<feature type="transmembrane region" description="Helical" evidence="5">
    <location>
        <begin position="133"/>
        <end position="151"/>
    </location>
</feature>
<keyword evidence="2 5" id="KW-0812">Transmembrane</keyword>
<feature type="transmembrane region" description="Helical" evidence="5">
    <location>
        <begin position="287"/>
        <end position="308"/>
    </location>
</feature>